<organism evidence="2 3">
    <name type="scientific">Tetragenococcus halophilus subsp. halophilus</name>
    <dbReference type="NCBI Taxonomy" id="1513897"/>
    <lineage>
        <taxon>Bacteria</taxon>
        <taxon>Bacillati</taxon>
        <taxon>Bacillota</taxon>
        <taxon>Bacilli</taxon>
        <taxon>Lactobacillales</taxon>
        <taxon>Enterococcaceae</taxon>
        <taxon>Tetragenococcus</taxon>
    </lineage>
</organism>
<evidence type="ECO:0000313" key="3">
    <source>
        <dbReference type="Proteomes" id="UP000236214"/>
    </source>
</evidence>
<name>A0A2H6CV05_TETHA</name>
<reference evidence="2 3" key="1">
    <citation type="submission" date="2016-05" db="EMBL/GenBank/DDBJ databases">
        <title>Whole genome sequencing of Tetragenococcus halophilus subsp. halophilus NISL 7118.</title>
        <authorList>
            <person name="Shiwa Y."/>
            <person name="Nishimura I."/>
            <person name="Yoshikawa H."/>
            <person name="Koyama Y."/>
            <person name="Oguma T."/>
        </authorList>
    </citation>
    <scope>NUCLEOTIDE SEQUENCE [LARGE SCALE GENOMIC DNA]</scope>
    <source>
        <strain evidence="2 3">NISL 7118</strain>
    </source>
</reference>
<dbReference type="AlphaFoldDB" id="A0A2H6CV05"/>
<evidence type="ECO:0000313" key="2">
    <source>
        <dbReference type="EMBL" id="GBD68825.1"/>
    </source>
</evidence>
<gene>
    <name evidence="2" type="ORF">TEHN7118_1631</name>
</gene>
<dbReference type="Pfam" id="PF11823">
    <property type="entry name" value="Se_S_carrier"/>
    <property type="match status" value="1"/>
</dbReference>
<feature type="domain" description="Putative Se/S carrier protein-like" evidence="1">
    <location>
        <begin position="2"/>
        <end position="69"/>
    </location>
</feature>
<keyword evidence="3" id="KW-1185">Reference proteome</keyword>
<dbReference type="RefSeq" id="WP_061840281.1">
    <property type="nucleotide sequence ID" value="NZ_BDEC01000068.1"/>
</dbReference>
<accession>A0A2H6CV05</accession>
<dbReference type="Proteomes" id="UP000236214">
    <property type="component" value="Unassembled WGS sequence"/>
</dbReference>
<dbReference type="EMBL" id="BDEC01000068">
    <property type="protein sequence ID" value="GBD68825.1"/>
    <property type="molecule type" value="Genomic_DNA"/>
</dbReference>
<proteinExistence type="predicted"/>
<sequence>MECLLTFSNTHQVMKAEDVLNKQNIFTKPMPLPRDLGDFCGISLRIDRGQIEQGCEILRCNDVNLDGIYDIIQKNNKKEYVPWQN</sequence>
<dbReference type="InterPro" id="IPR021778">
    <property type="entry name" value="Se/S_carrier-like"/>
</dbReference>
<protein>
    <recommendedName>
        <fullName evidence="1">Putative Se/S carrier protein-like domain-containing protein</fullName>
    </recommendedName>
</protein>
<evidence type="ECO:0000259" key="1">
    <source>
        <dbReference type="Pfam" id="PF11823"/>
    </source>
</evidence>
<comment type="caution">
    <text evidence="2">The sequence shown here is derived from an EMBL/GenBank/DDBJ whole genome shotgun (WGS) entry which is preliminary data.</text>
</comment>